<dbReference type="EMBL" id="UIGY01000080">
    <property type="protein sequence ID" value="SUZ10410.1"/>
    <property type="molecule type" value="Genomic_DNA"/>
</dbReference>
<evidence type="ECO:0000256" key="7">
    <source>
        <dbReference type="ARBA" id="ARBA00022946"/>
    </source>
</evidence>
<comment type="similarity">
    <text evidence="2">Belongs to the class IV-like SAM-binding methyltransferase superfamily. RNA methyltransferase TrmH family.</text>
</comment>
<gene>
    <name evidence="12" type="ORF">BGT96224_A20437</name>
    <name evidence="13" type="ORF">BGT96224V2_LOCUS3584</name>
</gene>
<feature type="non-terminal residue" evidence="13">
    <location>
        <position position="688"/>
    </location>
</feature>
<keyword evidence="3" id="KW-0698">rRNA processing</keyword>
<accession>A0A061HIM1</accession>
<evidence type="ECO:0000256" key="8">
    <source>
        <dbReference type="ARBA" id="ARBA00023128"/>
    </source>
</evidence>
<dbReference type="GO" id="GO:0003723">
    <property type="term" value="F:RNA binding"/>
    <property type="evidence" value="ECO:0007669"/>
    <property type="project" value="InterPro"/>
</dbReference>
<sequence>MRFISINPQSWSLSITARHYHIGRATSVHSAIHRGLRKSRGKAFVGKAYPNPDDPREKYKRKHGIPDFSSEPRRKPFLRQKSNRDGKYNSQTPFTTDWRDKSKPGSGRSHTENFNSSQRRPSDDKLDYSRSHQANNLLRQNLKDNIMQESSSIQHNRGKFQQRESFNSQKEPSYKQNFSRPRHEPSDGLNRRAIRAQKFGKRDDSPVDRETASVNSWSSDNKYDTKPRNNFSTNYKQYEKDDVRKSTETSDYSSRTKSPFNSFRHQNPSQTQSRYREPNREAIANQNGRYNREGQGNTTYNPTNTTYSSNVANSRPNTEFFNPRTNTSDRPGYFPDKKMPIPLHYTTPASEFLYGFSVVEAALTSRRDIRRKLYKLYISSVENRELLEQDKHLQQLAKSHEVPIVRVNEDGIRMLDKMSNGRPHNGYILEASPLPKIPVTSLLEVTTSKDEPSSEKPGFRVQLDHQSREEKAINGTSDFIETLRTNPKHQPLVLMLDSILDPGNLGGIIRTASFFGVSAIAISLRNTVSFTPVVLKASAGASEHTTILSVGSPAEFIAESRNAGWKIYAAVPPIDGSRSSQTMSVSSNELSSRNPLVEAPSILMIGNEGEGLRRLLRNKADVEVFIPGIKNPEVKSLNVTVATGILCDAFLKDRDDHENPLAPQEIQTLYQNLERSRLKEEETEPLLY</sequence>
<dbReference type="GO" id="GO:0005739">
    <property type="term" value="C:mitochondrion"/>
    <property type="evidence" value="ECO:0007669"/>
    <property type="project" value="UniProtKB-SubCell"/>
</dbReference>
<dbReference type="InterPro" id="IPR047261">
    <property type="entry name" value="MRM1_MeTrfase_dom"/>
</dbReference>
<keyword evidence="8" id="KW-0496">Mitochondrion</keyword>
<dbReference type="SUPFAM" id="SSF75217">
    <property type="entry name" value="alpha/beta knot"/>
    <property type="match status" value="1"/>
</dbReference>
<reference evidence="13" key="3">
    <citation type="submission" date="2018-07" db="EMBL/GenBank/DDBJ databases">
        <authorList>
            <person name="Quirk P.G."/>
            <person name="Krulwich T.A."/>
        </authorList>
    </citation>
    <scope>NUCLEOTIDE SEQUENCE</scope>
    <source>
        <strain evidence="13">96224</strain>
    </source>
</reference>
<feature type="compositionally biased region" description="Basic and acidic residues" evidence="10">
    <location>
        <begin position="200"/>
        <end position="211"/>
    </location>
</feature>
<dbReference type="GO" id="GO:0016435">
    <property type="term" value="F:rRNA (guanine) methyltransferase activity"/>
    <property type="evidence" value="ECO:0007669"/>
    <property type="project" value="TreeGrafter"/>
</dbReference>
<feature type="region of interest" description="Disordered" evidence="10">
    <location>
        <begin position="150"/>
        <end position="332"/>
    </location>
</feature>
<feature type="compositionally biased region" description="Polar residues" evidence="10">
    <location>
        <begin position="311"/>
        <end position="329"/>
    </location>
</feature>
<feature type="compositionally biased region" description="Basic and acidic residues" evidence="10">
    <location>
        <begin position="237"/>
        <end position="248"/>
    </location>
</feature>
<name>A0A061HIM1_BLUGR</name>
<comment type="subcellular location">
    <subcellularLocation>
        <location evidence="1">Mitochondrion</location>
    </subcellularLocation>
</comment>
<dbReference type="CDD" id="cd18105">
    <property type="entry name" value="SpoU-like_MRM1"/>
    <property type="match status" value="1"/>
</dbReference>
<dbReference type="InterPro" id="IPR029028">
    <property type="entry name" value="Alpha/beta_knot_MTases"/>
</dbReference>
<dbReference type="HOGENOM" id="CLU_021322_5_2_1"/>
<dbReference type="InterPro" id="IPR029064">
    <property type="entry name" value="Ribosomal_eL30-like_sf"/>
</dbReference>
<dbReference type="InterPro" id="IPR047182">
    <property type="entry name" value="MRM1"/>
</dbReference>
<evidence type="ECO:0000256" key="9">
    <source>
        <dbReference type="ARBA" id="ARBA00034881"/>
    </source>
</evidence>
<feature type="domain" description="RNA 2-O ribose methyltransferase substrate binding" evidence="11">
    <location>
        <begin position="352"/>
        <end position="437"/>
    </location>
</feature>
<evidence type="ECO:0000313" key="14">
    <source>
        <dbReference type="Proteomes" id="UP000053110"/>
    </source>
</evidence>
<evidence type="ECO:0000256" key="1">
    <source>
        <dbReference type="ARBA" id="ARBA00004173"/>
    </source>
</evidence>
<dbReference type="Gene3D" id="3.40.1280.10">
    <property type="match status" value="1"/>
</dbReference>
<reference evidence="12" key="2">
    <citation type="submission" date="2013-01" db="EMBL/GenBank/DDBJ databases">
        <title>The wheat powdery mildew genome reveals unique evolution of an obligate biotroph.</title>
        <authorList>
            <person name="Oberhaensli S."/>
            <person name="Wicker T."/>
            <person name="Keller B."/>
        </authorList>
    </citation>
    <scope>NUCLEOTIDE SEQUENCE</scope>
    <source>
        <strain evidence="12">96224</strain>
    </source>
</reference>
<evidence type="ECO:0000259" key="11">
    <source>
        <dbReference type="SMART" id="SM00967"/>
    </source>
</evidence>
<evidence type="ECO:0000256" key="3">
    <source>
        <dbReference type="ARBA" id="ARBA00022552"/>
    </source>
</evidence>
<evidence type="ECO:0000256" key="6">
    <source>
        <dbReference type="ARBA" id="ARBA00022691"/>
    </source>
</evidence>
<dbReference type="InterPro" id="IPR029026">
    <property type="entry name" value="tRNA_m1G_MTases_N"/>
</dbReference>
<dbReference type="PANTHER" id="PTHR46103:SF1">
    <property type="entry name" value="RRNA METHYLTRANSFERASE 1, MITOCHONDRIAL"/>
    <property type="match status" value="1"/>
</dbReference>
<evidence type="ECO:0000313" key="13">
    <source>
        <dbReference type="EMBL" id="SUZ10410.1"/>
    </source>
</evidence>
<keyword evidence="5" id="KW-0808">Transferase</keyword>
<proteinExistence type="inferred from homology"/>
<dbReference type="PANTHER" id="PTHR46103">
    <property type="entry name" value="RRNA METHYLTRANSFERASE 1, MITOCHONDRIAL"/>
    <property type="match status" value="1"/>
</dbReference>
<keyword evidence="7" id="KW-0809">Transit peptide</keyword>
<evidence type="ECO:0000313" key="12">
    <source>
        <dbReference type="EMBL" id="EPQ64644.1"/>
    </source>
</evidence>
<feature type="region of interest" description="Disordered" evidence="10">
    <location>
        <begin position="35"/>
        <end position="128"/>
    </location>
</feature>
<feature type="compositionally biased region" description="Basic and acidic residues" evidence="10">
    <location>
        <begin position="181"/>
        <end position="190"/>
    </location>
</feature>
<dbReference type="SMART" id="SM00967">
    <property type="entry name" value="SpoU_sub_bind"/>
    <property type="match status" value="1"/>
</dbReference>
<evidence type="ECO:0000256" key="5">
    <source>
        <dbReference type="ARBA" id="ARBA00022679"/>
    </source>
</evidence>
<reference evidence="14" key="1">
    <citation type="journal article" date="2013" name="Nat. Genet.">
        <title>The wheat powdery mildew genome shows the unique evolution of an obligate biotroph.</title>
        <authorList>
            <person name="Wicker T."/>
            <person name="Oberhaensli S."/>
            <person name="Parlange F."/>
            <person name="Buchmann J.P."/>
            <person name="Shatalina M."/>
            <person name="Roffler S."/>
            <person name="Ben-David R."/>
            <person name="Dolezel J."/>
            <person name="Simkova H."/>
            <person name="Schulze-Lefert P."/>
            <person name="Spanu P.D."/>
            <person name="Bruggmann R."/>
            <person name="Amselem J."/>
            <person name="Quesneville H."/>
            <person name="Ver Loren van Themaat E."/>
            <person name="Paape T."/>
            <person name="Shimizu K.K."/>
            <person name="Keller B."/>
        </authorList>
    </citation>
    <scope>NUCLEOTIDE SEQUENCE [LARGE SCALE GENOMIC DNA]</scope>
    <source>
        <strain evidence="14">96224</strain>
    </source>
</reference>
<organism evidence="13">
    <name type="scientific">Blumeria graminis f. sp. tritici 96224</name>
    <dbReference type="NCBI Taxonomy" id="1268274"/>
    <lineage>
        <taxon>Eukaryota</taxon>
        <taxon>Fungi</taxon>
        <taxon>Dikarya</taxon>
        <taxon>Ascomycota</taxon>
        <taxon>Pezizomycotina</taxon>
        <taxon>Leotiomycetes</taxon>
        <taxon>Erysiphales</taxon>
        <taxon>Erysiphaceae</taxon>
        <taxon>Blumeria</taxon>
    </lineage>
</organism>
<feature type="compositionally biased region" description="Polar residues" evidence="10">
    <location>
        <begin position="249"/>
        <end position="273"/>
    </location>
</feature>
<dbReference type="Gene3D" id="3.30.1330.30">
    <property type="match status" value="1"/>
</dbReference>
<dbReference type="FunFam" id="3.30.1330.30:FF:000035">
    <property type="entry name" value="TrmH family RNA methyltransferase"/>
    <property type="match status" value="1"/>
</dbReference>
<evidence type="ECO:0000256" key="2">
    <source>
        <dbReference type="ARBA" id="ARBA00007228"/>
    </source>
</evidence>
<dbReference type="SUPFAM" id="SSF55315">
    <property type="entry name" value="L30e-like"/>
    <property type="match status" value="1"/>
</dbReference>
<dbReference type="InterPro" id="IPR001537">
    <property type="entry name" value="SpoU_MeTrfase"/>
</dbReference>
<keyword evidence="6" id="KW-0949">S-adenosyl-L-methionine</keyword>
<dbReference type="OrthoDB" id="270651at2759"/>
<evidence type="ECO:0000256" key="10">
    <source>
        <dbReference type="SAM" id="MobiDB-lite"/>
    </source>
</evidence>
<dbReference type="Pfam" id="PF00588">
    <property type="entry name" value="SpoU_methylase"/>
    <property type="match status" value="1"/>
</dbReference>
<dbReference type="EMBL" id="KE375053">
    <property type="protein sequence ID" value="EPQ64644.1"/>
    <property type="molecule type" value="Genomic_DNA"/>
</dbReference>
<dbReference type="Proteomes" id="UP000053110">
    <property type="component" value="Unassembled WGS sequence"/>
</dbReference>
<feature type="compositionally biased region" description="Polar residues" evidence="10">
    <location>
        <begin position="163"/>
        <end position="179"/>
    </location>
</feature>
<dbReference type="InterPro" id="IPR013123">
    <property type="entry name" value="SpoU_subst-bd"/>
</dbReference>
<feature type="compositionally biased region" description="Low complexity" evidence="10">
    <location>
        <begin position="297"/>
        <end position="310"/>
    </location>
</feature>
<keyword evidence="4" id="KW-0489">Methyltransferase</keyword>
<dbReference type="AlphaFoldDB" id="A0A061HIM1"/>
<protein>
    <recommendedName>
        <fullName evidence="9">rRNA methyltransferase 1, mitochondrial</fullName>
    </recommendedName>
</protein>
<evidence type="ECO:0000256" key="4">
    <source>
        <dbReference type="ARBA" id="ARBA00022603"/>
    </source>
</evidence>